<proteinExistence type="inferred from homology"/>
<dbReference type="InterPro" id="IPR007346">
    <property type="entry name" value="Endonuclease-I"/>
</dbReference>
<dbReference type="GO" id="GO:0016787">
    <property type="term" value="F:hydrolase activity"/>
    <property type="evidence" value="ECO:0007669"/>
    <property type="project" value="UniProtKB-KW"/>
</dbReference>
<evidence type="ECO:0000256" key="3">
    <source>
        <dbReference type="ARBA" id="ARBA00022801"/>
    </source>
</evidence>
<dbReference type="AlphaFoldDB" id="A0A931D3D2"/>
<sequence>MRAVTLLLGCLATCISTFSLANGQSQLGDVKQAIDQAFWQDLYGNGGTTLYCGQTFARESGTLTASPIYSSKQLKSAMRCVTDRQCTIMNPRYPYISSDLHNYYPALSRVELARRNAQFAELADDVPSKFANIGCDMKTSFQLVEPRDEAKGNIARAIFYMHVEYDLPIVGLVPMYKTWNRMDPPDAEEKARNDKIEVLQGTRNRFIDEPSLVDQLIAE</sequence>
<keyword evidence="4" id="KW-0732">Signal</keyword>
<comment type="similarity">
    <text evidence="1">Belongs to the EndA/NucM nuclease family.</text>
</comment>
<evidence type="ECO:0000313" key="5">
    <source>
        <dbReference type="EMBL" id="MBG0835193.1"/>
    </source>
</evidence>
<evidence type="ECO:0000256" key="1">
    <source>
        <dbReference type="ARBA" id="ARBA00006429"/>
    </source>
</evidence>
<dbReference type="SUPFAM" id="SSF54060">
    <property type="entry name" value="His-Me finger endonucleases"/>
    <property type="match status" value="1"/>
</dbReference>
<keyword evidence="3" id="KW-0378">Hydrolase</keyword>
<evidence type="ECO:0000256" key="4">
    <source>
        <dbReference type="SAM" id="SignalP"/>
    </source>
</evidence>
<keyword evidence="6" id="KW-1185">Reference proteome</keyword>
<accession>A0A931D3D2</accession>
<feature type="signal peptide" evidence="4">
    <location>
        <begin position="1"/>
        <end position="21"/>
    </location>
</feature>
<evidence type="ECO:0000256" key="2">
    <source>
        <dbReference type="ARBA" id="ARBA00022722"/>
    </source>
</evidence>
<keyword evidence="5" id="KW-0255">Endonuclease</keyword>
<organism evidence="5 6">
    <name type="scientific">Pseudomonas chaetocerotis</name>
    <dbReference type="NCBI Taxonomy" id="2758695"/>
    <lineage>
        <taxon>Bacteria</taxon>
        <taxon>Pseudomonadati</taxon>
        <taxon>Pseudomonadota</taxon>
        <taxon>Gammaproteobacteria</taxon>
        <taxon>Pseudomonadales</taxon>
        <taxon>Pseudomonadaceae</taxon>
        <taxon>Pseudomonas</taxon>
    </lineage>
</organism>
<keyword evidence="2" id="KW-0540">Nuclease</keyword>
<protein>
    <submittedName>
        <fullName evidence="5">Endonuclease</fullName>
    </submittedName>
</protein>
<dbReference type="PANTHER" id="PTHR33607:SF2">
    <property type="entry name" value="ENDONUCLEASE-1"/>
    <property type="match status" value="1"/>
</dbReference>
<dbReference type="RefSeq" id="WP_196474722.1">
    <property type="nucleotide sequence ID" value="NZ_JACFYX020000006.1"/>
</dbReference>
<dbReference type="InterPro" id="IPR044925">
    <property type="entry name" value="His-Me_finger_sf"/>
</dbReference>
<dbReference type="EMBL" id="JACFYX010000006">
    <property type="protein sequence ID" value="MBG0835193.1"/>
    <property type="molecule type" value="Genomic_DNA"/>
</dbReference>
<name>A0A931D3D2_9PSED</name>
<dbReference type="Pfam" id="PF04231">
    <property type="entry name" value="Endonuclease_1"/>
    <property type="match status" value="1"/>
</dbReference>
<comment type="caution">
    <text evidence="5">The sequence shown here is derived from an EMBL/GenBank/DDBJ whole genome shotgun (WGS) entry which is preliminary data.</text>
</comment>
<dbReference type="Proteomes" id="UP000596932">
    <property type="component" value="Unassembled WGS sequence"/>
</dbReference>
<reference evidence="5" key="1">
    <citation type="submission" date="2020-07" db="EMBL/GenBank/DDBJ databases">
        <title>Pseudomonas chaetoceroseae sp. nov., a new member of the Pseudomonas oleovorans group isolated from a culture of Chaetoceros calcitrans.</title>
        <authorList>
            <person name="Girard L."/>
            <person name="Lood C."/>
            <person name="De Mot R."/>
            <person name="Baudart J."/>
        </authorList>
    </citation>
    <scope>NUCLEOTIDE SEQUENCE</scope>
    <source>
        <strain evidence="5">536</strain>
    </source>
</reference>
<evidence type="ECO:0000313" key="6">
    <source>
        <dbReference type="Proteomes" id="UP000596932"/>
    </source>
</evidence>
<feature type="chain" id="PRO_5037043084" evidence="4">
    <location>
        <begin position="22"/>
        <end position="219"/>
    </location>
</feature>
<gene>
    <name evidence="5" type="ORF">H3221_08715</name>
</gene>
<dbReference type="GO" id="GO:0004519">
    <property type="term" value="F:endonuclease activity"/>
    <property type="evidence" value="ECO:0007669"/>
    <property type="project" value="UniProtKB-KW"/>
</dbReference>
<dbReference type="PANTHER" id="PTHR33607">
    <property type="entry name" value="ENDONUCLEASE-1"/>
    <property type="match status" value="1"/>
</dbReference>